<dbReference type="InterPro" id="IPR006158">
    <property type="entry name" value="Cobalamin-bd"/>
</dbReference>
<dbReference type="InterPro" id="IPR036724">
    <property type="entry name" value="Cobalamin-bd_sf"/>
</dbReference>
<dbReference type="PROSITE" id="PS51332">
    <property type="entry name" value="B12_BINDING"/>
    <property type="match status" value="1"/>
</dbReference>
<dbReference type="Pfam" id="PF02310">
    <property type="entry name" value="B12-binding"/>
    <property type="match status" value="1"/>
</dbReference>
<reference evidence="2 3" key="1">
    <citation type="submission" date="2018-02" db="EMBL/GenBank/DDBJ databases">
        <title>Genome sequence of Desulfovibrio carbinolicus DSM 3852.</title>
        <authorList>
            <person name="Wilbanks E."/>
            <person name="Skennerton C.T."/>
            <person name="Orphan V.J."/>
        </authorList>
    </citation>
    <scope>NUCLEOTIDE SEQUENCE [LARGE SCALE GENOMIC DNA]</scope>
    <source>
        <strain evidence="2 3">DSM 3852</strain>
    </source>
</reference>
<dbReference type="Gene3D" id="3.40.50.280">
    <property type="entry name" value="Cobalamin-binding domain"/>
    <property type="match status" value="1"/>
</dbReference>
<dbReference type="InterPro" id="IPR003759">
    <property type="entry name" value="Cbl-bd_cap"/>
</dbReference>
<dbReference type="Pfam" id="PF02607">
    <property type="entry name" value="B12-binding_2"/>
    <property type="match status" value="1"/>
</dbReference>
<dbReference type="GO" id="GO:0031419">
    <property type="term" value="F:cobalamin binding"/>
    <property type="evidence" value="ECO:0007669"/>
    <property type="project" value="InterPro"/>
</dbReference>
<dbReference type="Proteomes" id="UP000293296">
    <property type="component" value="Chromosome"/>
</dbReference>
<evidence type="ECO:0000313" key="2">
    <source>
        <dbReference type="EMBL" id="QAZ67832.1"/>
    </source>
</evidence>
<dbReference type="GO" id="GO:0046872">
    <property type="term" value="F:metal ion binding"/>
    <property type="evidence" value="ECO:0007669"/>
    <property type="project" value="InterPro"/>
</dbReference>
<protein>
    <submittedName>
        <fullName evidence="2">Cobalamin-binding protein</fullName>
    </submittedName>
</protein>
<dbReference type="InterPro" id="IPR036594">
    <property type="entry name" value="Meth_synthase_dom"/>
</dbReference>
<dbReference type="SUPFAM" id="SSF52242">
    <property type="entry name" value="Cobalamin (vitamin B12)-binding domain"/>
    <property type="match status" value="1"/>
</dbReference>
<dbReference type="RefSeq" id="WP_129352774.1">
    <property type="nucleotide sequence ID" value="NZ_CP026538.1"/>
</dbReference>
<organism evidence="2 3">
    <name type="scientific">Solidesulfovibrio carbinolicus</name>
    <dbReference type="NCBI Taxonomy" id="296842"/>
    <lineage>
        <taxon>Bacteria</taxon>
        <taxon>Pseudomonadati</taxon>
        <taxon>Thermodesulfobacteriota</taxon>
        <taxon>Desulfovibrionia</taxon>
        <taxon>Desulfovibrionales</taxon>
        <taxon>Desulfovibrionaceae</taxon>
        <taxon>Solidesulfovibrio</taxon>
    </lineage>
</organism>
<dbReference type="Gene3D" id="1.10.1240.10">
    <property type="entry name" value="Methionine synthase domain"/>
    <property type="match status" value="1"/>
</dbReference>
<accession>A0A4V0YQX6</accession>
<name>A0A4V0YQX6_9BACT</name>
<feature type="domain" description="B12-binding" evidence="1">
    <location>
        <begin position="106"/>
        <end position="229"/>
    </location>
</feature>
<gene>
    <name evidence="2" type="ORF">C3Y92_11610</name>
</gene>
<dbReference type="AlphaFoldDB" id="A0A4V0YQX6"/>
<dbReference type="OrthoDB" id="5498228at2"/>
<keyword evidence="3" id="KW-1185">Reference proteome</keyword>
<evidence type="ECO:0000259" key="1">
    <source>
        <dbReference type="PROSITE" id="PS51332"/>
    </source>
</evidence>
<dbReference type="KEGG" id="dcb:C3Y92_11610"/>
<evidence type="ECO:0000313" key="3">
    <source>
        <dbReference type="Proteomes" id="UP000293296"/>
    </source>
</evidence>
<sequence>MNKQPVGNATMQDPLCLIPSSTFDSYVSNLINGNKRHCLSIVEILIDKGMPIADIYTHLFQRSLYKVGRLWEENKISVAVEHIATAITETLLAQTYPRAAALPKHGRRAVVACVTGERHQIGSRMIADILELRGWDSHYLGADTPKDALLDLLLTLQPELLGLSVSLSSNADQAKRLIREALAHRPSMLCVVGGQGVTGNSLDLGELASVPVISNIEMLENYLRQHADA</sequence>
<dbReference type="EMBL" id="CP026538">
    <property type="protein sequence ID" value="QAZ67832.1"/>
    <property type="molecule type" value="Genomic_DNA"/>
</dbReference>
<proteinExistence type="predicted"/>